<dbReference type="AlphaFoldDB" id="A0A0Q3E342"/>
<dbReference type="Gramene" id="KQJ82062">
    <property type="protein sequence ID" value="KQJ82062"/>
    <property type="gene ID" value="BRADI_5g05214v3"/>
</dbReference>
<protein>
    <submittedName>
        <fullName evidence="2 3">Uncharacterized protein</fullName>
    </submittedName>
</protein>
<dbReference type="EnsemblPlants" id="KQJ82062">
    <property type="protein sequence ID" value="KQJ82062"/>
    <property type="gene ID" value="BRADI_5g05214v3"/>
</dbReference>
<feature type="compositionally biased region" description="Low complexity" evidence="1">
    <location>
        <begin position="154"/>
        <end position="163"/>
    </location>
</feature>
<feature type="region of interest" description="Disordered" evidence="1">
    <location>
        <begin position="1"/>
        <end position="24"/>
    </location>
</feature>
<keyword evidence="4" id="KW-1185">Reference proteome</keyword>
<sequence>MSIRSPVSPSLSPPPPPALSPSPASGVTADDHCCCTPDPCGATASPHSKLLFLWNGHHSLGFHRADKRRTPEDTNFRPDRQRGIARRLSSLAMHMTCSTLCLVPTGAYSVLHSHASSWTKENGVARYHELNLAGKAGQELFPTTTDAGERAAAEADASEPASAVRSTLLPTRLPVTTFFPRRGRASGGKRPTRGSLRRPPAAPPPDAPPGYHLLPPARASEQRRRPTRESPRRNRRATSRRGRADLLLRHGRASGGGCNR</sequence>
<proteinExistence type="predicted"/>
<reference evidence="2" key="2">
    <citation type="submission" date="2017-06" db="EMBL/GenBank/DDBJ databases">
        <title>WGS assembly of Brachypodium distachyon.</title>
        <authorList>
            <consortium name="The International Brachypodium Initiative"/>
            <person name="Lucas S."/>
            <person name="Harmon-Smith M."/>
            <person name="Lail K."/>
            <person name="Tice H."/>
            <person name="Grimwood J."/>
            <person name="Bruce D."/>
            <person name="Barry K."/>
            <person name="Shu S."/>
            <person name="Lindquist E."/>
            <person name="Wang M."/>
            <person name="Pitluck S."/>
            <person name="Vogel J.P."/>
            <person name="Garvin D.F."/>
            <person name="Mockler T.C."/>
            <person name="Schmutz J."/>
            <person name="Rokhsar D."/>
            <person name="Bevan M.W."/>
        </authorList>
    </citation>
    <scope>NUCLEOTIDE SEQUENCE</scope>
    <source>
        <strain evidence="2">Bd21</strain>
    </source>
</reference>
<reference evidence="3" key="3">
    <citation type="submission" date="2018-08" db="UniProtKB">
        <authorList>
            <consortium name="EnsemblPlants"/>
        </authorList>
    </citation>
    <scope>IDENTIFICATION</scope>
    <source>
        <strain evidence="3">cv. Bd21</strain>
    </source>
</reference>
<gene>
    <name evidence="3" type="primary">LOC104585532</name>
    <name evidence="2" type="ORF">BRADI_5g05214v3</name>
</gene>
<evidence type="ECO:0000256" key="1">
    <source>
        <dbReference type="SAM" id="MobiDB-lite"/>
    </source>
</evidence>
<feature type="compositionally biased region" description="Pro residues" evidence="1">
    <location>
        <begin position="11"/>
        <end position="20"/>
    </location>
</feature>
<feature type="compositionally biased region" description="Basic and acidic residues" evidence="1">
    <location>
        <begin position="220"/>
        <end position="232"/>
    </location>
</feature>
<reference evidence="2 3" key="1">
    <citation type="journal article" date="2010" name="Nature">
        <title>Genome sequencing and analysis of the model grass Brachypodium distachyon.</title>
        <authorList>
            <consortium name="International Brachypodium Initiative"/>
        </authorList>
    </citation>
    <scope>NUCLEOTIDE SEQUENCE [LARGE SCALE GENOMIC DNA]</scope>
    <source>
        <strain evidence="2 3">Bd21</strain>
    </source>
</reference>
<evidence type="ECO:0000313" key="4">
    <source>
        <dbReference type="Proteomes" id="UP000008810"/>
    </source>
</evidence>
<name>A0A0Q3E342_BRADI</name>
<feature type="region of interest" description="Disordered" evidence="1">
    <location>
        <begin position="146"/>
        <end position="260"/>
    </location>
</feature>
<evidence type="ECO:0000313" key="3">
    <source>
        <dbReference type="EnsemblPlants" id="KQJ82062"/>
    </source>
</evidence>
<accession>A0A0Q3E342</accession>
<evidence type="ECO:0000313" key="2">
    <source>
        <dbReference type="EMBL" id="KQJ82062.1"/>
    </source>
</evidence>
<dbReference type="RefSeq" id="XP_014758899.1">
    <property type="nucleotide sequence ID" value="XM_014903413.2"/>
</dbReference>
<dbReference type="GeneID" id="104585532"/>
<dbReference type="KEGG" id="bdi:104585532"/>
<dbReference type="EMBL" id="CM000884">
    <property type="protein sequence ID" value="KQJ82062.1"/>
    <property type="molecule type" value="Genomic_DNA"/>
</dbReference>
<dbReference type="Proteomes" id="UP000008810">
    <property type="component" value="Chromosome 5"/>
</dbReference>
<feature type="compositionally biased region" description="Low complexity" evidence="1">
    <location>
        <begin position="1"/>
        <end position="10"/>
    </location>
</feature>
<organism evidence="2">
    <name type="scientific">Brachypodium distachyon</name>
    <name type="common">Purple false brome</name>
    <name type="synonym">Trachynia distachya</name>
    <dbReference type="NCBI Taxonomy" id="15368"/>
    <lineage>
        <taxon>Eukaryota</taxon>
        <taxon>Viridiplantae</taxon>
        <taxon>Streptophyta</taxon>
        <taxon>Embryophyta</taxon>
        <taxon>Tracheophyta</taxon>
        <taxon>Spermatophyta</taxon>
        <taxon>Magnoliopsida</taxon>
        <taxon>Liliopsida</taxon>
        <taxon>Poales</taxon>
        <taxon>Poaceae</taxon>
        <taxon>BOP clade</taxon>
        <taxon>Pooideae</taxon>
        <taxon>Stipodae</taxon>
        <taxon>Brachypodieae</taxon>
        <taxon>Brachypodium</taxon>
    </lineage>
</organism>